<dbReference type="GO" id="GO:0006629">
    <property type="term" value="P:lipid metabolic process"/>
    <property type="evidence" value="ECO:0007669"/>
    <property type="project" value="InterPro"/>
</dbReference>
<proteinExistence type="predicted"/>
<name>A0A061SL76_9CHLO</name>
<dbReference type="InterPro" id="IPR029058">
    <property type="entry name" value="AB_hydrolase_fold"/>
</dbReference>
<sequence>MIVGIRGLDSLQDAVTAIDASPVPLLDGRCHRGAMRASEWVLGRVWKHVIRHQPKEIQVLGHSLGGAVAACIAVAVGADPSSGLEGRPPGCRVAALAVGCPPCFSYGGRLRAAAEALVTTWVNGCDAVPYLSEANVDSLLDKGVGGHRRAGGVPAAQTAAPLPPEHRQSLLCHSVFPCKPEP</sequence>
<gene>
    <name evidence="2" type="ORF">TSPGSL018_2459</name>
</gene>
<dbReference type="PANTHER" id="PTHR46023:SF6">
    <property type="entry name" value="LIPASE CLASS 3 FAMILY PROTEIN"/>
    <property type="match status" value="1"/>
</dbReference>
<dbReference type="SUPFAM" id="SSF53474">
    <property type="entry name" value="alpha/beta-Hydrolases"/>
    <property type="match status" value="1"/>
</dbReference>
<dbReference type="InterPro" id="IPR002921">
    <property type="entry name" value="Fungal_lipase-type"/>
</dbReference>
<evidence type="ECO:0000259" key="1">
    <source>
        <dbReference type="Pfam" id="PF01764"/>
    </source>
</evidence>
<dbReference type="EMBL" id="GBEZ01001144">
    <property type="protein sequence ID" value="JAC83804.1"/>
    <property type="molecule type" value="Transcribed_RNA"/>
</dbReference>
<reference evidence="2" key="1">
    <citation type="submission" date="2014-05" db="EMBL/GenBank/DDBJ databases">
        <title>The transcriptome of the halophilic microalga Tetraselmis sp. GSL018 isolated from the Great Salt Lake, Utah.</title>
        <authorList>
            <person name="Jinkerson R.E."/>
            <person name="D'Adamo S."/>
            <person name="Posewitz M.C."/>
        </authorList>
    </citation>
    <scope>NUCLEOTIDE SEQUENCE</scope>
    <source>
        <strain evidence="2">GSL018</strain>
    </source>
</reference>
<organism evidence="2">
    <name type="scientific">Tetraselmis sp. GSL018</name>
    <dbReference type="NCBI Taxonomy" id="582737"/>
    <lineage>
        <taxon>Eukaryota</taxon>
        <taxon>Viridiplantae</taxon>
        <taxon>Chlorophyta</taxon>
        <taxon>core chlorophytes</taxon>
        <taxon>Chlorodendrophyceae</taxon>
        <taxon>Chlorodendrales</taxon>
        <taxon>Chlorodendraceae</taxon>
        <taxon>Tetraselmis</taxon>
    </lineage>
</organism>
<dbReference type="AlphaFoldDB" id="A0A061SL76"/>
<dbReference type="Gene3D" id="3.40.50.1820">
    <property type="entry name" value="alpha/beta hydrolase"/>
    <property type="match status" value="1"/>
</dbReference>
<dbReference type="PANTHER" id="PTHR46023">
    <property type="entry name" value="LIPASE CLASS 3 PROTEIN-LIKE"/>
    <property type="match status" value="1"/>
</dbReference>
<accession>A0A061SL76</accession>
<dbReference type="Pfam" id="PF01764">
    <property type="entry name" value="Lipase_3"/>
    <property type="match status" value="1"/>
</dbReference>
<protein>
    <recommendedName>
        <fullName evidence="1">Fungal lipase-type domain-containing protein</fullName>
    </recommendedName>
</protein>
<feature type="domain" description="Fungal lipase-type" evidence="1">
    <location>
        <begin position="3"/>
        <end position="132"/>
    </location>
</feature>
<evidence type="ECO:0000313" key="2">
    <source>
        <dbReference type="EMBL" id="JAC83804.1"/>
    </source>
</evidence>